<dbReference type="InterPro" id="IPR002763">
    <property type="entry name" value="DUF72"/>
</dbReference>
<dbReference type="Gene3D" id="3.20.20.410">
    <property type="entry name" value="Protein of unknown function UPF0759"/>
    <property type="match status" value="1"/>
</dbReference>
<accession>A0A497F0D3</accession>
<protein>
    <submittedName>
        <fullName evidence="1">DUF72 domain-containing protein</fullName>
    </submittedName>
</protein>
<name>A0A497F0D3_9CREN</name>
<dbReference type="InterPro" id="IPR036520">
    <property type="entry name" value="UPF0759_sf"/>
</dbReference>
<evidence type="ECO:0000313" key="2">
    <source>
        <dbReference type="Proteomes" id="UP000269499"/>
    </source>
</evidence>
<comment type="caution">
    <text evidence="1">The sequence shown here is derived from an EMBL/GenBank/DDBJ whole genome shotgun (WGS) entry which is preliminary data.</text>
</comment>
<evidence type="ECO:0000313" key="1">
    <source>
        <dbReference type="EMBL" id="RLE52926.1"/>
    </source>
</evidence>
<dbReference type="Pfam" id="PF01904">
    <property type="entry name" value="DUF72"/>
    <property type="match status" value="1"/>
</dbReference>
<gene>
    <name evidence="1" type="ORF">DRJ26_04045</name>
</gene>
<reference evidence="1 2" key="1">
    <citation type="submission" date="2018-06" db="EMBL/GenBank/DDBJ databases">
        <title>Extensive metabolic versatility and redundancy in microbially diverse, dynamic hydrothermal sediments.</title>
        <authorList>
            <person name="Dombrowski N."/>
            <person name="Teske A."/>
            <person name="Baker B.J."/>
        </authorList>
    </citation>
    <scope>NUCLEOTIDE SEQUENCE [LARGE SCALE GENOMIC DNA]</scope>
    <source>
        <strain evidence="1">B20_G2</strain>
    </source>
</reference>
<dbReference type="EMBL" id="QMRA01000090">
    <property type="protein sequence ID" value="RLE52926.1"/>
    <property type="molecule type" value="Genomic_DNA"/>
</dbReference>
<dbReference type="PANTHER" id="PTHR30348:SF4">
    <property type="entry name" value="DUF72 DOMAIN-CONTAINING PROTEIN"/>
    <property type="match status" value="1"/>
</dbReference>
<sequence>MEVQVFIGTSGWLYSWNPDGFKWYIRNSKLNAVELNASFYRFPFPSQVKSWAQKTPPKFRWSIKVNRWITHIFRFSEKALNTWIKFERLFKPLENKIDFYLFQLPPTAIPTRKFTERLEKFIEKVKLGEKFALEWRNEKWIDEKWIKWCEELEITLVSVDSPEMRFYTKTGRNIYLRMHGRTAWYAHNYTDEELAEVADKLLKFNADRIY</sequence>
<feature type="non-terminal residue" evidence="1">
    <location>
        <position position="210"/>
    </location>
</feature>
<dbReference type="PANTHER" id="PTHR30348">
    <property type="entry name" value="UNCHARACTERIZED PROTEIN YECE"/>
    <property type="match status" value="1"/>
</dbReference>
<dbReference type="SUPFAM" id="SSF117396">
    <property type="entry name" value="TM1631-like"/>
    <property type="match status" value="1"/>
</dbReference>
<dbReference type="Proteomes" id="UP000269499">
    <property type="component" value="Unassembled WGS sequence"/>
</dbReference>
<organism evidence="1 2">
    <name type="scientific">Thermoproteota archaeon</name>
    <dbReference type="NCBI Taxonomy" id="2056631"/>
    <lineage>
        <taxon>Archaea</taxon>
        <taxon>Thermoproteota</taxon>
    </lineage>
</organism>
<dbReference type="AlphaFoldDB" id="A0A497F0D3"/>
<proteinExistence type="predicted"/>